<evidence type="ECO:0000313" key="2">
    <source>
        <dbReference type="Proteomes" id="UP000018572"/>
    </source>
</evidence>
<sequence length="38" mass="4292">MLFPHLSCCEDELLDPVLSGDSDKIEYTSYEVVAQNDD</sequence>
<gene>
    <name evidence="1" type="ORF">HISP_08425</name>
</gene>
<name>V5TS48_HALHI</name>
<proteinExistence type="predicted"/>
<keyword evidence="2" id="KW-1185">Reference proteome</keyword>
<dbReference type="HOGENOM" id="CLU_3322825_0_0_2"/>
<dbReference type="Proteomes" id="UP000018572">
    <property type="component" value="Chromosome 1"/>
</dbReference>
<dbReference type="AlphaFoldDB" id="V5TS48"/>
<dbReference type="EMBL" id="CP006884">
    <property type="protein sequence ID" value="AHB67475.1"/>
    <property type="molecule type" value="Genomic_DNA"/>
</dbReference>
<protein>
    <submittedName>
        <fullName evidence="1">Uncharacterized protein</fullName>
    </submittedName>
</protein>
<accession>V5TS48</accession>
<dbReference type="KEGG" id="hhn:HISP_08425"/>
<evidence type="ECO:0000313" key="1">
    <source>
        <dbReference type="EMBL" id="AHB67475.1"/>
    </source>
</evidence>
<reference evidence="1 2" key="1">
    <citation type="journal article" date="2014" name="Genome Announc.">
        <title>Complete Genome Sequence of the Extremely Halophilic Archaeon Haloarcula hispanica Strain N601.</title>
        <authorList>
            <person name="Ding J.Y."/>
            <person name="Chiang P.W."/>
            <person name="Hong M.J."/>
            <person name="Dyall-Smith M."/>
            <person name="Tang S.L."/>
        </authorList>
    </citation>
    <scope>NUCLEOTIDE SEQUENCE [LARGE SCALE GENOMIC DNA]</scope>
    <source>
        <strain evidence="1 2">N601</strain>
    </source>
</reference>
<organism evidence="1 2">
    <name type="scientific">Haloarcula hispanica N601</name>
    <dbReference type="NCBI Taxonomy" id="1417673"/>
    <lineage>
        <taxon>Archaea</taxon>
        <taxon>Methanobacteriati</taxon>
        <taxon>Methanobacteriota</taxon>
        <taxon>Stenosarchaea group</taxon>
        <taxon>Halobacteria</taxon>
        <taxon>Halobacteriales</taxon>
        <taxon>Haloarculaceae</taxon>
        <taxon>Haloarcula</taxon>
    </lineage>
</organism>